<proteinExistence type="predicted"/>
<evidence type="ECO:0000256" key="3">
    <source>
        <dbReference type="PROSITE-ProRule" id="PRU00339"/>
    </source>
</evidence>
<accession>A0A7Y6NQT8</accession>
<dbReference type="Proteomes" id="UP000529637">
    <property type="component" value="Unassembled WGS sequence"/>
</dbReference>
<keyword evidence="6" id="KW-1185">Reference proteome</keyword>
<evidence type="ECO:0000256" key="1">
    <source>
        <dbReference type="ARBA" id="ARBA00022737"/>
    </source>
</evidence>
<evidence type="ECO:0000256" key="4">
    <source>
        <dbReference type="SAM" id="SignalP"/>
    </source>
</evidence>
<reference evidence="5 6" key="1">
    <citation type="submission" date="2020-06" db="EMBL/GenBank/DDBJ databases">
        <title>Schlegella sp. ID0723 isolated from air conditioner.</title>
        <authorList>
            <person name="Kim D.Y."/>
            <person name="Kim D.-U."/>
        </authorList>
    </citation>
    <scope>NUCLEOTIDE SEQUENCE [LARGE SCALE GENOMIC DNA]</scope>
    <source>
        <strain evidence="5 6">ID0723</strain>
    </source>
</reference>
<dbReference type="SUPFAM" id="SSF48452">
    <property type="entry name" value="TPR-like"/>
    <property type="match status" value="1"/>
</dbReference>
<dbReference type="Pfam" id="PF07719">
    <property type="entry name" value="TPR_2"/>
    <property type="match status" value="1"/>
</dbReference>
<dbReference type="Gene3D" id="1.25.40.10">
    <property type="entry name" value="Tetratricopeptide repeat domain"/>
    <property type="match status" value="1"/>
</dbReference>
<keyword evidence="1" id="KW-0677">Repeat</keyword>
<feature type="chain" id="PRO_5031303401" evidence="4">
    <location>
        <begin position="23"/>
        <end position="177"/>
    </location>
</feature>
<evidence type="ECO:0000313" key="5">
    <source>
        <dbReference type="EMBL" id="NUZ07635.1"/>
    </source>
</evidence>
<protein>
    <submittedName>
        <fullName evidence="5">Tetratricopeptide repeat protein</fullName>
    </submittedName>
</protein>
<keyword evidence="4" id="KW-0732">Signal</keyword>
<feature type="signal peptide" evidence="4">
    <location>
        <begin position="1"/>
        <end position="22"/>
    </location>
</feature>
<organism evidence="5 6">
    <name type="scientific">Piscinibacter koreensis</name>
    <dbReference type="NCBI Taxonomy" id="2742824"/>
    <lineage>
        <taxon>Bacteria</taxon>
        <taxon>Pseudomonadati</taxon>
        <taxon>Pseudomonadota</taxon>
        <taxon>Betaproteobacteria</taxon>
        <taxon>Burkholderiales</taxon>
        <taxon>Sphaerotilaceae</taxon>
        <taxon>Piscinibacter</taxon>
    </lineage>
</organism>
<gene>
    <name evidence="5" type="ORF">HQN59_17855</name>
</gene>
<sequence length="177" mass="18689">MTPTRSLLGCVLLAACIGAAQANDLDEVNRLNRAGHPDAALTLADRLLAQNPKDARLRFAKANVLADLGRSPEAIALLQGLNEDYPELAEPYNNLASLYAAGGDYARARAALEEALRVNPGYAAARENLGDVYAMLAAQAYAEALRLEPRNTGVPPKLALVRQLAKPASPPAPRAPG</sequence>
<keyword evidence="2 3" id="KW-0802">TPR repeat</keyword>
<dbReference type="SMART" id="SM00028">
    <property type="entry name" value="TPR"/>
    <property type="match status" value="2"/>
</dbReference>
<dbReference type="InterPro" id="IPR013105">
    <property type="entry name" value="TPR_2"/>
</dbReference>
<dbReference type="PROSITE" id="PS51257">
    <property type="entry name" value="PROKAR_LIPOPROTEIN"/>
    <property type="match status" value="1"/>
</dbReference>
<comment type="caution">
    <text evidence="5">The sequence shown here is derived from an EMBL/GenBank/DDBJ whole genome shotgun (WGS) entry which is preliminary data.</text>
</comment>
<evidence type="ECO:0000313" key="6">
    <source>
        <dbReference type="Proteomes" id="UP000529637"/>
    </source>
</evidence>
<dbReference type="AlphaFoldDB" id="A0A7Y6NQT8"/>
<dbReference type="RefSeq" id="WP_176070465.1">
    <property type="nucleotide sequence ID" value="NZ_JABWMJ010000008.1"/>
</dbReference>
<dbReference type="PROSITE" id="PS50005">
    <property type="entry name" value="TPR"/>
    <property type="match status" value="1"/>
</dbReference>
<evidence type="ECO:0000256" key="2">
    <source>
        <dbReference type="ARBA" id="ARBA00022803"/>
    </source>
</evidence>
<dbReference type="Pfam" id="PF13432">
    <property type="entry name" value="TPR_16"/>
    <property type="match status" value="1"/>
</dbReference>
<dbReference type="InterPro" id="IPR011990">
    <property type="entry name" value="TPR-like_helical_dom_sf"/>
</dbReference>
<feature type="repeat" description="TPR" evidence="3">
    <location>
        <begin position="89"/>
        <end position="122"/>
    </location>
</feature>
<name>A0A7Y6NQT8_9BURK</name>
<dbReference type="PROSITE" id="PS50293">
    <property type="entry name" value="TPR_REGION"/>
    <property type="match status" value="1"/>
</dbReference>
<dbReference type="EMBL" id="JABWMJ010000008">
    <property type="protein sequence ID" value="NUZ07635.1"/>
    <property type="molecule type" value="Genomic_DNA"/>
</dbReference>
<dbReference type="InterPro" id="IPR019734">
    <property type="entry name" value="TPR_rpt"/>
</dbReference>